<reference evidence="1" key="1">
    <citation type="submission" date="2019-08" db="EMBL/GenBank/DDBJ databases">
        <authorList>
            <person name="Kucharzyk K."/>
            <person name="Murdoch R.W."/>
            <person name="Higgins S."/>
            <person name="Loffler F."/>
        </authorList>
    </citation>
    <scope>NUCLEOTIDE SEQUENCE</scope>
</reference>
<name>A0A645FLG9_9ZZZZ</name>
<dbReference type="Pfam" id="PF14276">
    <property type="entry name" value="DUF4363"/>
    <property type="match status" value="1"/>
</dbReference>
<sequence length="105" mass="12619">MSYVEQSTDQLTGEIEEAQQNFIHEDNKKTADSINRFMETWYKSKKFFHSFVNRNKLDDIELLVVKLNSYNELNENSEFISTVREIKEKLEKIREDQKTNFSNIF</sequence>
<protein>
    <submittedName>
        <fullName evidence="1">Uncharacterized protein</fullName>
    </submittedName>
</protein>
<comment type="caution">
    <text evidence="1">The sequence shown here is derived from an EMBL/GenBank/DDBJ whole genome shotgun (WGS) entry which is preliminary data.</text>
</comment>
<accession>A0A645FLG9</accession>
<organism evidence="1">
    <name type="scientific">bioreactor metagenome</name>
    <dbReference type="NCBI Taxonomy" id="1076179"/>
    <lineage>
        <taxon>unclassified sequences</taxon>
        <taxon>metagenomes</taxon>
        <taxon>ecological metagenomes</taxon>
    </lineage>
</organism>
<evidence type="ECO:0000313" key="1">
    <source>
        <dbReference type="EMBL" id="MPN15257.1"/>
    </source>
</evidence>
<dbReference type="InterPro" id="IPR025373">
    <property type="entry name" value="DUF4363"/>
</dbReference>
<gene>
    <name evidence="1" type="ORF">SDC9_162587</name>
</gene>
<dbReference type="EMBL" id="VSSQ01061979">
    <property type="protein sequence ID" value="MPN15257.1"/>
    <property type="molecule type" value="Genomic_DNA"/>
</dbReference>
<proteinExistence type="predicted"/>
<dbReference type="AlphaFoldDB" id="A0A645FLG9"/>